<name>A0A8J6NHT1_9CHLR</name>
<comment type="caution">
    <text evidence="1">The sequence shown here is derived from an EMBL/GenBank/DDBJ whole genome shotgun (WGS) entry which is preliminary data.</text>
</comment>
<proteinExistence type="predicted"/>
<dbReference type="EMBL" id="JACNJN010000029">
    <property type="protein sequence ID" value="MBC8333894.1"/>
    <property type="molecule type" value="Genomic_DNA"/>
</dbReference>
<evidence type="ECO:0000313" key="2">
    <source>
        <dbReference type="Proteomes" id="UP000614469"/>
    </source>
</evidence>
<evidence type="ECO:0000313" key="1">
    <source>
        <dbReference type="EMBL" id="MBC8333894.1"/>
    </source>
</evidence>
<reference evidence="1 2" key="1">
    <citation type="submission" date="2020-08" db="EMBL/GenBank/DDBJ databases">
        <title>Bridging the membrane lipid divide: bacteria of the FCB group superphylum have the potential to synthesize archaeal ether lipids.</title>
        <authorList>
            <person name="Villanueva L."/>
            <person name="Von Meijenfeldt F.A.B."/>
            <person name="Westbye A.B."/>
            <person name="Yadav S."/>
            <person name="Hopmans E.C."/>
            <person name="Dutilh B.E."/>
            <person name="Sinninghe Damste J.S."/>
        </authorList>
    </citation>
    <scope>NUCLEOTIDE SEQUENCE [LARGE SCALE GENOMIC DNA]</scope>
    <source>
        <strain evidence="1">NIOZ-UU36</strain>
    </source>
</reference>
<accession>A0A8J6NHT1</accession>
<sequence>MQTSREIKGVDPEYALRDVLKRIRFKIKENQLESEKWYQKLDEDAREKYRESGKNLMQSLASYLSAEGEDASAEARSLGYEYASRGRRFGLKLIDATRAFLFFRNALLEAMIAVYLDARVSDTGSWGEMLTSLHGFTDQTMISLMETYEAFENNNR</sequence>
<dbReference type="AlphaFoldDB" id="A0A8J6NHT1"/>
<gene>
    <name evidence="1" type="ORF">H8E29_01390</name>
</gene>
<organism evidence="1 2">
    <name type="scientific">Candidatus Desulfolinea nitratireducens</name>
    <dbReference type="NCBI Taxonomy" id="2841698"/>
    <lineage>
        <taxon>Bacteria</taxon>
        <taxon>Bacillati</taxon>
        <taxon>Chloroflexota</taxon>
        <taxon>Anaerolineae</taxon>
        <taxon>Anaerolineales</taxon>
        <taxon>Anaerolineales incertae sedis</taxon>
        <taxon>Candidatus Desulfolinea</taxon>
    </lineage>
</organism>
<dbReference type="Proteomes" id="UP000614469">
    <property type="component" value="Unassembled WGS sequence"/>
</dbReference>
<protein>
    <submittedName>
        <fullName evidence="1">Uncharacterized protein</fullName>
    </submittedName>
</protein>